<dbReference type="PROSITE" id="PS00178">
    <property type="entry name" value="AA_TRNA_LIGASE_I"/>
    <property type="match status" value="1"/>
</dbReference>
<sequence length="499" mass="56781">MQETRLRFPPSPTGYLHIGGARTALYNWLYARKTGGKLILRIEDTDVDRSTRESIDGIIDGLTWLGIDWDEGPYFQTEFSDDHRSAAARFLADGAAYKCFCSKEDLEAKREAALAAKGDVRYDGTCRTLSREDLAAKERAGLPYVLRFKTPHREGTIGYDDKVLGRIESNYREIDDFVVVRSNGAPLYLLCNVVDDIRDRITHVVRGQDHMTNTIKQLLLYEALGAPIPVFAHMPLTLDTKKAKISKRSHGEIVAVQFYRDHGFIPWAFNNFLVLLGWSPGDDREFFSREELIEAFSLERINKSASIFNYRKGDPKFFTDPKAIAINEHYLRTMPIEELAPLVKEELTTAGLWDNAYDADRHSWFLATIELIRSRFHTLKDFSSLGRAYFSDDFQIDEKAFRKNLAATPDLQLWLPELAREYQAMPDFSLAETERLARAAAERAGVKPGIVINAMRTVLTGQLAGPSMFDILLALGRETVVKRMQATPELYHPFQPQQP</sequence>
<evidence type="ECO:0000313" key="13">
    <source>
        <dbReference type="EMBL" id="SHH83222.1"/>
    </source>
</evidence>
<evidence type="ECO:0000256" key="10">
    <source>
        <dbReference type="HAMAP-Rule" id="MF_00022"/>
    </source>
</evidence>
<evidence type="ECO:0000259" key="11">
    <source>
        <dbReference type="Pfam" id="PF00749"/>
    </source>
</evidence>
<dbReference type="Gene3D" id="1.10.10.350">
    <property type="match status" value="1"/>
</dbReference>
<gene>
    <name evidence="10" type="primary">gltX</name>
    <name evidence="13" type="ORF">SAMN02745124_02115</name>
</gene>
<dbReference type="RefSeq" id="WP_073375852.1">
    <property type="nucleotide sequence ID" value="NZ_FQXS01000011.1"/>
</dbReference>
<dbReference type="GO" id="GO:0004818">
    <property type="term" value="F:glutamate-tRNA ligase activity"/>
    <property type="evidence" value="ECO:0007669"/>
    <property type="project" value="UniProtKB-UniRule"/>
</dbReference>
<feature type="domain" description="Glutamyl/glutaminyl-tRNA synthetase class Ib catalytic" evidence="11">
    <location>
        <begin position="5"/>
        <end position="311"/>
    </location>
</feature>
<dbReference type="AlphaFoldDB" id="A0A1M5W6S1"/>
<keyword evidence="8 10" id="KW-0648">Protein biosynthesis</keyword>
<dbReference type="EC" id="6.1.1.17" evidence="10"/>
<dbReference type="InterPro" id="IPR049940">
    <property type="entry name" value="GluQ/Sye"/>
</dbReference>
<dbReference type="STRING" id="1121409.SAMN02745124_02115"/>
<dbReference type="GO" id="GO:0000049">
    <property type="term" value="F:tRNA binding"/>
    <property type="evidence" value="ECO:0007669"/>
    <property type="project" value="InterPro"/>
</dbReference>
<dbReference type="GO" id="GO:0005829">
    <property type="term" value="C:cytosol"/>
    <property type="evidence" value="ECO:0007669"/>
    <property type="project" value="TreeGrafter"/>
</dbReference>
<evidence type="ECO:0000256" key="6">
    <source>
        <dbReference type="ARBA" id="ARBA00022741"/>
    </source>
</evidence>
<dbReference type="HAMAP" id="MF_00022">
    <property type="entry name" value="Glu_tRNA_synth_type1"/>
    <property type="match status" value="1"/>
</dbReference>
<evidence type="ECO:0000256" key="7">
    <source>
        <dbReference type="ARBA" id="ARBA00022840"/>
    </source>
</evidence>
<evidence type="ECO:0000256" key="4">
    <source>
        <dbReference type="ARBA" id="ARBA00022490"/>
    </source>
</evidence>
<dbReference type="InterPro" id="IPR014729">
    <property type="entry name" value="Rossmann-like_a/b/a_fold"/>
</dbReference>
<evidence type="ECO:0000256" key="9">
    <source>
        <dbReference type="ARBA" id="ARBA00023146"/>
    </source>
</evidence>
<keyword evidence="9 10" id="KW-0030">Aminoacyl-tRNA synthetase</keyword>
<keyword evidence="7 10" id="KW-0067">ATP-binding</keyword>
<organism evidence="13 14">
    <name type="scientific">Desulfofustis glycolicus DSM 9705</name>
    <dbReference type="NCBI Taxonomy" id="1121409"/>
    <lineage>
        <taxon>Bacteria</taxon>
        <taxon>Pseudomonadati</taxon>
        <taxon>Thermodesulfobacteriota</taxon>
        <taxon>Desulfobulbia</taxon>
        <taxon>Desulfobulbales</taxon>
        <taxon>Desulfocapsaceae</taxon>
        <taxon>Desulfofustis</taxon>
    </lineage>
</organism>
<keyword evidence="6 10" id="KW-0547">Nucleotide-binding</keyword>
<evidence type="ECO:0000256" key="3">
    <source>
        <dbReference type="ARBA" id="ARBA00011245"/>
    </source>
</evidence>
<dbReference type="SUPFAM" id="SSF52374">
    <property type="entry name" value="Nucleotidylyl transferase"/>
    <property type="match status" value="1"/>
</dbReference>
<dbReference type="GO" id="GO:0008270">
    <property type="term" value="F:zinc ion binding"/>
    <property type="evidence" value="ECO:0007669"/>
    <property type="project" value="InterPro"/>
</dbReference>
<comment type="catalytic activity">
    <reaction evidence="10">
        <text>tRNA(Glu) + L-glutamate + ATP = L-glutamyl-tRNA(Glu) + AMP + diphosphate</text>
        <dbReference type="Rhea" id="RHEA:23540"/>
        <dbReference type="Rhea" id="RHEA-COMP:9663"/>
        <dbReference type="Rhea" id="RHEA-COMP:9680"/>
        <dbReference type="ChEBI" id="CHEBI:29985"/>
        <dbReference type="ChEBI" id="CHEBI:30616"/>
        <dbReference type="ChEBI" id="CHEBI:33019"/>
        <dbReference type="ChEBI" id="CHEBI:78442"/>
        <dbReference type="ChEBI" id="CHEBI:78520"/>
        <dbReference type="ChEBI" id="CHEBI:456215"/>
        <dbReference type="EC" id="6.1.1.17"/>
    </reaction>
</comment>
<evidence type="ECO:0000313" key="14">
    <source>
        <dbReference type="Proteomes" id="UP000184139"/>
    </source>
</evidence>
<dbReference type="InterPro" id="IPR045462">
    <property type="entry name" value="aa-tRNA-synth_I_cd-bd"/>
</dbReference>
<evidence type="ECO:0000256" key="8">
    <source>
        <dbReference type="ARBA" id="ARBA00022917"/>
    </source>
</evidence>
<evidence type="ECO:0000256" key="5">
    <source>
        <dbReference type="ARBA" id="ARBA00022598"/>
    </source>
</evidence>
<dbReference type="GO" id="GO:0006424">
    <property type="term" value="P:glutamyl-tRNA aminoacylation"/>
    <property type="evidence" value="ECO:0007669"/>
    <property type="project" value="UniProtKB-UniRule"/>
</dbReference>
<comment type="function">
    <text evidence="10">Catalyzes the attachment of glutamate to tRNA(Glu) in a two-step reaction: glutamate is first activated by ATP to form Glu-AMP and then transferred to the acceptor end of tRNA(Glu).</text>
</comment>
<dbReference type="Pfam" id="PF19269">
    <property type="entry name" value="Anticodon_2"/>
    <property type="match status" value="1"/>
</dbReference>
<dbReference type="InterPro" id="IPR020058">
    <property type="entry name" value="Glu/Gln-tRNA-synth_Ib_cat-dom"/>
</dbReference>
<dbReference type="OrthoDB" id="9807503at2"/>
<comment type="subunit">
    <text evidence="3 10">Monomer.</text>
</comment>
<accession>A0A1M5W6S1</accession>
<dbReference type="PANTHER" id="PTHR43311:SF2">
    <property type="entry name" value="GLUTAMATE--TRNA LIGASE, MITOCHONDRIAL-RELATED"/>
    <property type="match status" value="1"/>
</dbReference>
<keyword evidence="5 10" id="KW-0436">Ligase</keyword>
<dbReference type="NCBIfam" id="TIGR00464">
    <property type="entry name" value="gltX_bact"/>
    <property type="match status" value="1"/>
</dbReference>
<protein>
    <recommendedName>
        <fullName evidence="10">Glutamate--tRNA ligase</fullName>
        <ecNumber evidence="10">6.1.1.17</ecNumber>
    </recommendedName>
    <alternativeName>
        <fullName evidence="10">Glutamyl-tRNA synthetase</fullName>
        <shortName evidence="10">GluRS</shortName>
    </alternativeName>
</protein>
<dbReference type="Pfam" id="PF00749">
    <property type="entry name" value="tRNA-synt_1c"/>
    <property type="match status" value="1"/>
</dbReference>
<keyword evidence="4 10" id="KW-0963">Cytoplasm</keyword>
<dbReference type="InterPro" id="IPR033910">
    <property type="entry name" value="GluRS_core"/>
</dbReference>
<dbReference type="PRINTS" id="PR00987">
    <property type="entry name" value="TRNASYNTHGLU"/>
</dbReference>
<dbReference type="InterPro" id="IPR020751">
    <property type="entry name" value="aa-tRNA-synth_I_codon-bd_sub2"/>
</dbReference>
<reference evidence="13 14" key="1">
    <citation type="submission" date="2016-11" db="EMBL/GenBank/DDBJ databases">
        <authorList>
            <person name="Jaros S."/>
            <person name="Januszkiewicz K."/>
            <person name="Wedrychowicz H."/>
        </authorList>
    </citation>
    <scope>NUCLEOTIDE SEQUENCE [LARGE SCALE GENOMIC DNA]</scope>
    <source>
        <strain evidence="13 14">DSM 9705</strain>
    </source>
</reference>
<dbReference type="EMBL" id="FQXS01000011">
    <property type="protein sequence ID" value="SHH83222.1"/>
    <property type="molecule type" value="Genomic_DNA"/>
</dbReference>
<feature type="binding site" evidence="10">
    <location>
        <position position="247"/>
    </location>
    <ligand>
        <name>ATP</name>
        <dbReference type="ChEBI" id="CHEBI:30616"/>
    </ligand>
</feature>
<comment type="subcellular location">
    <subcellularLocation>
        <location evidence="1 10">Cytoplasm</location>
    </subcellularLocation>
</comment>
<evidence type="ECO:0000259" key="12">
    <source>
        <dbReference type="Pfam" id="PF19269"/>
    </source>
</evidence>
<dbReference type="FunFam" id="3.40.50.620:FF:000007">
    <property type="entry name" value="Glutamate--tRNA ligase"/>
    <property type="match status" value="1"/>
</dbReference>
<comment type="caution">
    <text evidence="10">Lacks conserved residue(s) required for the propagation of feature annotation.</text>
</comment>
<dbReference type="GO" id="GO:0005524">
    <property type="term" value="F:ATP binding"/>
    <property type="evidence" value="ECO:0007669"/>
    <property type="project" value="UniProtKB-UniRule"/>
</dbReference>
<evidence type="ECO:0000256" key="1">
    <source>
        <dbReference type="ARBA" id="ARBA00004496"/>
    </source>
</evidence>
<dbReference type="Proteomes" id="UP000184139">
    <property type="component" value="Unassembled WGS sequence"/>
</dbReference>
<feature type="short sequence motif" description="'HIGH' region" evidence="10">
    <location>
        <begin position="10"/>
        <end position="20"/>
    </location>
</feature>
<keyword evidence="14" id="KW-1185">Reference proteome</keyword>
<dbReference type="InterPro" id="IPR000924">
    <property type="entry name" value="Glu/Gln-tRNA-synth"/>
</dbReference>
<dbReference type="InterPro" id="IPR008925">
    <property type="entry name" value="aa_tRNA-synth_I_cd-bd_sf"/>
</dbReference>
<dbReference type="SUPFAM" id="SSF48163">
    <property type="entry name" value="An anticodon-binding domain of class I aminoacyl-tRNA synthetases"/>
    <property type="match status" value="1"/>
</dbReference>
<feature type="short sequence motif" description="'KMSKS' region" evidence="10">
    <location>
        <begin position="244"/>
        <end position="248"/>
    </location>
</feature>
<dbReference type="PANTHER" id="PTHR43311">
    <property type="entry name" value="GLUTAMATE--TRNA LIGASE"/>
    <property type="match status" value="1"/>
</dbReference>
<dbReference type="InterPro" id="IPR004527">
    <property type="entry name" value="Glu-tRNA-ligase_bac/mito"/>
</dbReference>
<comment type="similarity">
    <text evidence="2 10">Belongs to the class-I aminoacyl-tRNA synthetase family. Glutamate--tRNA ligase type 1 subfamily.</text>
</comment>
<dbReference type="CDD" id="cd00808">
    <property type="entry name" value="GluRS_core"/>
    <property type="match status" value="1"/>
</dbReference>
<evidence type="ECO:0000256" key="2">
    <source>
        <dbReference type="ARBA" id="ARBA00007894"/>
    </source>
</evidence>
<name>A0A1M5W6S1_9BACT</name>
<dbReference type="Gene3D" id="3.40.50.620">
    <property type="entry name" value="HUPs"/>
    <property type="match status" value="1"/>
</dbReference>
<feature type="domain" description="Aminoacyl-tRNA synthetase class I anticodon-binding" evidence="12">
    <location>
        <begin position="342"/>
        <end position="486"/>
    </location>
</feature>
<dbReference type="InterPro" id="IPR001412">
    <property type="entry name" value="aa-tRNA-synth_I_CS"/>
</dbReference>
<proteinExistence type="inferred from homology"/>